<dbReference type="EMBL" id="JANAVB010036220">
    <property type="protein sequence ID" value="KAJ6803820.1"/>
    <property type="molecule type" value="Genomic_DNA"/>
</dbReference>
<evidence type="ECO:0000313" key="4">
    <source>
        <dbReference type="Proteomes" id="UP001140949"/>
    </source>
</evidence>
<dbReference type="PANTHER" id="PTHR30053">
    <property type="entry name" value="ELONGATION FACTOR P"/>
    <property type="match status" value="1"/>
</dbReference>
<dbReference type="Proteomes" id="UP001140949">
    <property type="component" value="Unassembled WGS sequence"/>
</dbReference>
<dbReference type="Gene3D" id="2.40.50.140">
    <property type="entry name" value="Nucleic acid-binding proteins"/>
    <property type="match status" value="1"/>
</dbReference>
<evidence type="ECO:0000256" key="1">
    <source>
        <dbReference type="ARBA" id="ARBA00009479"/>
    </source>
</evidence>
<comment type="caution">
    <text evidence="3">The sequence shown here is derived from an EMBL/GenBank/DDBJ whole genome shotgun (WGS) entry which is preliminary data.</text>
</comment>
<dbReference type="AlphaFoldDB" id="A0AAX6EIG6"/>
<proteinExistence type="inferred from homology"/>
<sequence>MLAARRRLFQNLLLSRPHSSSSITTLTRGSPRTRDPANGVPLRGALAAPWAAVQRRTKFLGADVRSGNVIERKGRVYQVIKAEHTQQGRGGATIQVELRDLDSGNKVTERFRTNEALERVFVEEKSYTFLYADGDTITLMEPETFEQLDVSRELFGKSAVYLQDEMTVKLQLFDGKVMSASVPHRVTCTVVQAHSKGQTAAPQYKKVILDNGLTVDAPPLSNLVNGLLLILQMTHI</sequence>
<dbReference type="InterPro" id="IPR001059">
    <property type="entry name" value="Transl_elong_P/YeiP_cen"/>
</dbReference>
<dbReference type="Gene3D" id="2.30.30.30">
    <property type="match status" value="1"/>
</dbReference>
<keyword evidence="3" id="KW-0251">Elongation factor</keyword>
<dbReference type="SMART" id="SM01185">
    <property type="entry name" value="EFP"/>
    <property type="match status" value="1"/>
</dbReference>
<feature type="domain" description="Translation elongation factor P/YeiP central" evidence="2">
    <location>
        <begin position="124"/>
        <end position="178"/>
    </location>
</feature>
<dbReference type="InterPro" id="IPR012340">
    <property type="entry name" value="NA-bd_OB-fold"/>
</dbReference>
<evidence type="ECO:0000259" key="2">
    <source>
        <dbReference type="SMART" id="SM01185"/>
    </source>
</evidence>
<protein>
    <submittedName>
        <fullName evidence="3">Elongation factor P</fullName>
    </submittedName>
</protein>
<gene>
    <name evidence="3" type="ORF">M6B38_187625</name>
</gene>
<dbReference type="InterPro" id="IPR013185">
    <property type="entry name" value="Transl_elong_KOW-like"/>
</dbReference>
<organism evidence="3 4">
    <name type="scientific">Iris pallida</name>
    <name type="common">Sweet iris</name>
    <dbReference type="NCBI Taxonomy" id="29817"/>
    <lineage>
        <taxon>Eukaryota</taxon>
        <taxon>Viridiplantae</taxon>
        <taxon>Streptophyta</taxon>
        <taxon>Embryophyta</taxon>
        <taxon>Tracheophyta</taxon>
        <taxon>Spermatophyta</taxon>
        <taxon>Magnoliopsida</taxon>
        <taxon>Liliopsida</taxon>
        <taxon>Asparagales</taxon>
        <taxon>Iridaceae</taxon>
        <taxon>Iridoideae</taxon>
        <taxon>Irideae</taxon>
        <taxon>Iris</taxon>
    </lineage>
</organism>
<dbReference type="SUPFAM" id="SSF50249">
    <property type="entry name" value="Nucleic acid-binding proteins"/>
    <property type="match status" value="1"/>
</dbReference>
<name>A0AAX6EIG6_IRIPA</name>
<dbReference type="Pfam" id="PF01132">
    <property type="entry name" value="EFP"/>
    <property type="match status" value="1"/>
</dbReference>
<dbReference type="GO" id="GO:0005737">
    <property type="term" value="C:cytoplasm"/>
    <property type="evidence" value="ECO:0007669"/>
    <property type="project" value="TreeGrafter"/>
</dbReference>
<accession>A0AAX6EIG6</accession>
<evidence type="ECO:0000313" key="3">
    <source>
        <dbReference type="EMBL" id="KAJ6803820.1"/>
    </source>
</evidence>
<dbReference type="InterPro" id="IPR008991">
    <property type="entry name" value="Translation_prot_SH3-like_sf"/>
</dbReference>
<comment type="similarity">
    <text evidence="1">Belongs to the elongation factor P family.</text>
</comment>
<reference evidence="3" key="1">
    <citation type="journal article" date="2023" name="GigaByte">
        <title>Genome assembly of the bearded iris, Iris pallida Lam.</title>
        <authorList>
            <person name="Bruccoleri R.E."/>
            <person name="Oakeley E.J."/>
            <person name="Faust A.M.E."/>
            <person name="Altorfer M."/>
            <person name="Dessus-Babus S."/>
            <person name="Burckhardt D."/>
            <person name="Oertli M."/>
            <person name="Naumann U."/>
            <person name="Petersen F."/>
            <person name="Wong J."/>
        </authorList>
    </citation>
    <scope>NUCLEOTIDE SEQUENCE</scope>
    <source>
        <strain evidence="3">GSM-AAB239-AS_SAM_17_03QT</strain>
    </source>
</reference>
<dbReference type="SUPFAM" id="SSF50104">
    <property type="entry name" value="Translation proteins SH3-like domain"/>
    <property type="match status" value="1"/>
</dbReference>
<dbReference type="GO" id="GO:0003746">
    <property type="term" value="F:translation elongation factor activity"/>
    <property type="evidence" value="ECO:0007669"/>
    <property type="project" value="UniProtKB-KW"/>
</dbReference>
<dbReference type="CDD" id="cd04470">
    <property type="entry name" value="S1_EF-P_repeat_1"/>
    <property type="match status" value="1"/>
</dbReference>
<dbReference type="PANTHER" id="PTHR30053:SF14">
    <property type="entry name" value="TRANSLATION ELONGATION FACTOR KOW-LIKE DOMAIN-CONTAINING PROTEIN"/>
    <property type="match status" value="1"/>
</dbReference>
<dbReference type="InterPro" id="IPR014722">
    <property type="entry name" value="Rib_uL2_dom2"/>
</dbReference>
<keyword evidence="4" id="KW-1185">Reference proteome</keyword>
<dbReference type="FunFam" id="2.40.50.140:FF:000009">
    <property type="entry name" value="Elongation factor P"/>
    <property type="match status" value="1"/>
</dbReference>
<keyword evidence="3" id="KW-0648">Protein biosynthesis</keyword>
<reference evidence="3" key="2">
    <citation type="submission" date="2023-04" db="EMBL/GenBank/DDBJ databases">
        <authorList>
            <person name="Bruccoleri R.E."/>
            <person name="Oakeley E.J."/>
            <person name="Faust A.-M."/>
            <person name="Dessus-Babus S."/>
            <person name="Altorfer M."/>
            <person name="Burckhardt D."/>
            <person name="Oertli M."/>
            <person name="Naumann U."/>
            <person name="Petersen F."/>
            <person name="Wong J."/>
        </authorList>
    </citation>
    <scope>NUCLEOTIDE SEQUENCE</scope>
    <source>
        <strain evidence="3">GSM-AAB239-AS_SAM_17_03QT</strain>
        <tissue evidence="3">Leaf</tissue>
    </source>
</reference>
<dbReference type="Pfam" id="PF08207">
    <property type="entry name" value="EFP_N"/>
    <property type="match status" value="1"/>
</dbReference>
<dbReference type="FunFam" id="2.30.30.30:FF:000003">
    <property type="entry name" value="Elongation factor P"/>
    <property type="match status" value="1"/>
</dbReference>
<dbReference type="InterPro" id="IPR020599">
    <property type="entry name" value="Transl_elong_fac_P/YeiP"/>
</dbReference>